<dbReference type="RefSeq" id="WP_302713938.1">
    <property type="nucleotide sequence ID" value="NZ_JAULRT010000060.1"/>
</dbReference>
<name>A0ABT8THX2_9GAMM</name>
<evidence type="ECO:0000313" key="3">
    <source>
        <dbReference type="Proteomes" id="UP001168380"/>
    </source>
</evidence>
<dbReference type="InterPro" id="IPR002545">
    <property type="entry name" value="CheW-lke_dom"/>
</dbReference>
<keyword evidence="3" id="KW-1185">Reference proteome</keyword>
<dbReference type="EMBL" id="JAULRT010000060">
    <property type="protein sequence ID" value="MDO3383185.1"/>
    <property type="molecule type" value="Genomic_DNA"/>
</dbReference>
<comment type="caution">
    <text evidence="2">The sequence shown here is derived from an EMBL/GenBank/DDBJ whole genome shotgun (WGS) entry which is preliminary data.</text>
</comment>
<dbReference type="Pfam" id="PF01584">
    <property type="entry name" value="CheW"/>
    <property type="match status" value="1"/>
</dbReference>
<evidence type="ECO:0000313" key="2">
    <source>
        <dbReference type="EMBL" id="MDO3383185.1"/>
    </source>
</evidence>
<evidence type="ECO:0000259" key="1">
    <source>
        <dbReference type="PROSITE" id="PS50851"/>
    </source>
</evidence>
<dbReference type="Proteomes" id="UP001168380">
    <property type="component" value="Unassembled WGS sequence"/>
</dbReference>
<accession>A0ABT8THX2</accession>
<reference evidence="2" key="1">
    <citation type="submission" date="2023-07" db="EMBL/GenBank/DDBJ databases">
        <title>Gilvimarinus algae sp. nov., isolated from the surface of Kelp.</title>
        <authorList>
            <person name="Sun Y.Y."/>
            <person name="Gong Y."/>
            <person name="Du Z.J."/>
        </authorList>
    </citation>
    <scope>NUCLEOTIDE SEQUENCE</scope>
    <source>
        <strain evidence="2">SDUM040014</strain>
    </source>
</reference>
<dbReference type="InterPro" id="IPR036061">
    <property type="entry name" value="CheW-like_dom_sf"/>
</dbReference>
<sequence length="159" mass="17388">MRAQQHIESDQYREVASLLVPLAEKQLLMPNVTVAEIVPMGQISPIEGAPDWLLGEFTWRELSVPLLSFEVINGHGRPALTGRCRVAVLNTTGLSDSLGFIALLTQGLPRLARVTPEEIAERQGASCDPYDEMVVSWAGETAIIPSVARLEQAYLDFCG</sequence>
<organism evidence="2 3">
    <name type="scientific">Gilvimarinus algae</name>
    <dbReference type="NCBI Taxonomy" id="3058037"/>
    <lineage>
        <taxon>Bacteria</taxon>
        <taxon>Pseudomonadati</taxon>
        <taxon>Pseudomonadota</taxon>
        <taxon>Gammaproteobacteria</taxon>
        <taxon>Cellvibrionales</taxon>
        <taxon>Cellvibrionaceae</taxon>
        <taxon>Gilvimarinus</taxon>
    </lineage>
</organism>
<gene>
    <name evidence="2" type="ORF">QWI16_13475</name>
</gene>
<proteinExistence type="predicted"/>
<dbReference type="SMART" id="SM00260">
    <property type="entry name" value="CheW"/>
    <property type="match status" value="1"/>
</dbReference>
<dbReference type="SUPFAM" id="SSF50341">
    <property type="entry name" value="CheW-like"/>
    <property type="match status" value="1"/>
</dbReference>
<protein>
    <submittedName>
        <fullName evidence="2">Chemotaxis protein CheW</fullName>
    </submittedName>
</protein>
<dbReference type="Gene3D" id="2.40.50.180">
    <property type="entry name" value="CheA-289, Domain 4"/>
    <property type="match status" value="1"/>
</dbReference>
<feature type="domain" description="CheW-like" evidence="1">
    <location>
        <begin position="14"/>
        <end position="156"/>
    </location>
</feature>
<dbReference type="PROSITE" id="PS50851">
    <property type="entry name" value="CHEW"/>
    <property type="match status" value="1"/>
</dbReference>